<reference evidence="3" key="1">
    <citation type="submission" date="2016-10" db="EMBL/GenBank/DDBJ databases">
        <authorList>
            <person name="Varghese N."/>
        </authorList>
    </citation>
    <scope>NUCLEOTIDE SEQUENCE [LARGE SCALE GENOMIC DNA]</scope>
    <source>
        <strain evidence="3">DSM 44719</strain>
    </source>
</reference>
<dbReference type="PANTHER" id="PTHR43245">
    <property type="entry name" value="BIFUNCTIONAL POLYMYXIN RESISTANCE PROTEIN ARNA"/>
    <property type="match status" value="1"/>
</dbReference>
<name>A0A1H5GZT3_RHOJO</name>
<organism evidence="2 3">
    <name type="scientific">Rhodococcus jostii</name>
    <dbReference type="NCBI Taxonomy" id="132919"/>
    <lineage>
        <taxon>Bacteria</taxon>
        <taxon>Bacillati</taxon>
        <taxon>Actinomycetota</taxon>
        <taxon>Actinomycetes</taxon>
        <taxon>Mycobacteriales</taxon>
        <taxon>Nocardiaceae</taxon>
        <taxon>Rhodococcus</taxon>
    </lineage>
</organism>
<protein>
    <submittedName>
        <fullName evidence="2">Nucleoside-diphosphate-sugar epimerase</fullName>
    </submittedName>
</protein>
<gene>
    <name evidence="2" type="ORF">SAMN04490220_7014</name>
</gene>
<dbReference type="Gene3D" id="3.40.50.720">
    <property type="entry name" value="NAD(P)-binding Rossmann-like Domain"/>
    <property type="match status" value="1"/>
</dbReference>
<dbReference type="Proteomes" id="UP000183407">
    <property type="component" value="Unassembled WGS sequence"/>
</dbReference>
<evidence type="ECO:0000313" key="2">
    <source>
        <dbReference type="EMBL" id="SEE21212.1"/>
    </source>
</evidence>
<dbReference type="InterPro" id="IPR001509">
    <property type="entry name" value="Epimerase_deHydtase"/>
</dbReference>
<sequence length="350" mass="38224">MTDSTSSPMRILVTGHLGYLGVEMTPLLVGLGHEVVGLDTGYFAGCDFLAPPEPLPMLDIDVRDVTPADLAGFDAVVHLAALSNDPLSDIDPRLTYDINLEASVRLAKAAKAAGVGRFVFSSSCSLYGAGSDLELDEGAAFNPVTPYGESKVRVEQELSRLAGDDFSPVYLRNATAYGLSRRLRADVVVNNLLGHAATTGKVLLQSDGTPWRPLVHVLDIAHAFAQALAAPRDIVHDQAFNVGRVGENYQVLDVARLVAEVVPDCVVGHSEGAMPDIRDYRVDFSKIERELPGYRPQWTLRRGIEQLWAAYSDGGMTAERFEGPQYFRLRTIQQHLDHGRLDSDLRWVSP</sequence>
<dbReference type="EMBL" id="FNTL01000004">
    <property type="protein sequence ID" value="SEE21212.1"/>
    <property type="molecule type" value="Genomic_DNA"/>
</dbReference>
<dbReference type="PANTHER" id="PTHR43245:SF23">
    <property type="entry name" value="NAD(P)-BINDING DOMAIN-CONTAINING PROTEIN"/>
    <property type="match status" value="1"/>
</dbReference>
<dbReference type="SUPFAM" id="SSF51735">
    <property type="entry name" value="NAD(P)-binding Rossmann-fold domains"/>
    <property type="match status" value="1"/>
</dbReference>
<dbReference type="InterPro" id="IPR050177">
    <property type="entry name" value="Lipid_A_modif_metabolic_enz"/>
</dbReference>
<dbReference type="CDD" id="cd08946">
    <property type="entry name" value="SDR_e"/>
    <property type="match status" value="1"/>
</dbReference>
<proteinExistence type="predicted"/>
<feature type="domain" description="NAD-dependent epimerase/dehydratase" evidence="1">
    <location>
        <begin position="11"/>
        <end position="243"/>
    </location>
</feature>
<dbReference type="Pfam" id="PF01370">
    <property type="entry name" value="Epimerase"/>
    <property type="match status" value="1"/>
</dbReference>
<dbReference type="AlphaFoldDB" id="A0A1H5GZT3"/>
<evidence type="ECO:0000313" key="3">
    <source>
        <dbReference type="Proteomes" id="UP000183407"/>
    </source>
</evidence>
<accession>A0A1H5GZT3</accession>
<evidence type="ECO:0000259" key="1">
    <source>
        <dbReference type="Pfam" id="PF01370"/>
    </source>
</evidence>
<dbReference type="InterPro" id="IPR036291">
    <property type="entry name" value="NAD(P)-bd_dom_sf"/>
</dbReference>